<dbReference type="InterPro" id="IPR006680">
    <property type="entry name" value="Amidohydro-rel"/>
</dbReference>
<dbReference type="CDD" id="cd01299">
    <property type="entry name" value="Met_dep_hydrolase_A"/>
    <property type="match status" value="1"/>
</dbReference>
<dbReference type="InterPro" id="IPR011059">
    <property type="entry name" value="Metal-dep_hydrolase_composite"/>
</dbReference>
<name>A0A560FC05_9PROT</name>
<gene>
    <name evidence="3" type="ORF">FBZ89_108201</name>
</gene>
<evidence type="ECO:0000313" key="3">
    <source>
        <dbReference type="EMBL" id="TWB19143.1"/>
    </source>
</evidence>
<dbReference type="PANTHER" id="PTHR43135">
    <property type="entry name" value="ALPHA-D-RIBOSE 1-METHYLPHOSPHONATE 5-TRIPHOSPHATE DIPHOSPHATASE"/>
    <property type="match status" value="1"/>
</dbReference>
<keyword evidence="1" id="KW-0732">Signal</keyword>
<evidence type="ECO:0000256" key="1">
    <source>
        <dbReference type="SAM" id="SignalP"/>
    </source>
</evidence>
<dbReference type="Gene3D" id="2.30.40.10">
    <property type="entry name" value="Urease, subunit C, domain 1"/>
    <property type="match status" value="1"/>
</dbReference>
<feature type="chain" id="PRO_5021701181" evidence="1">
    <location>
        <begin position="33"/>
        <end position="440"/>
    </location>
</feature>
<reference evidence="3 4" key="1">
    <citation type="submission" date="2019-06" db="EMBL/GenBank/DDBJ databases">
        <title>Genomic Encyclopedia of Type Strains, Phase IV (KMG-V): Genome sequencing to study the core and pangenomes of soil and plant-associated prokaryotes.</title>
        <authorList>
            <person name="Whitman W."/>
        </authorList>
    </citation>
    <scope>NUCLEOTIDE SEQUENCE [LARGE SCALE GENOMIC DNA]</scope>
    <source>
        <strain evidence="3 4">BR 11880</strain>
    </source>
</reference>
<feature type="signal peptide" evidence="1">
    <location>
        <begin position="1"/>
        <end position="32"/>
    </location>
</feature>
<keyword evidence="3" id="KW-0378">Hydrolase</keyword>
<organism evidence="3 4">
    <name type="scientific">Nitrospirillum amazonense</name>
    <dbReference type="NCBI Taxonomy" id="28077"/>
    <lineage>
        <taxon>Bacteria</taxon>
        <taxon>Pseudomonadati</taxon>
        <taxon>Pseudomonadota</taxon>
        <taxon>Alphaproteobacteria</taxon>
        <taxon>Rhodospirillales</taxon>
        <taxon>Azospirillaceae</taxon>
        <taxon>Nitrospirillum</taxon>
    </lineage>
</organism>
<dbReference type="Gene3D" id="3.20.20.140">
    <property type="entry name" value="Metal-dependent hydrolases"/>
    <property type="match status" value="1"/>
</dbReference>
<dbReference type="InterPro" id="IPR051781">
    <property type="entry name" value="Metallo-dep_Hydrolase"/>
</dbReference>
<protein>
    <submittedName>
        <fullName evidence="3">Imidazolonepropionase-like amidohydrolase</fullName>
    </submittedName>
</protein>
<dbReference type="Pfam" id="PF01979">
    <property type="entry name" value="Amidohydro_1"/>
    <property type="match status" value="1"/>
</dbReference>
<feature type="domain" description="Amidohydrolase-related" evidence="2">
    <location>
        <begin position="90"/>
        <end position="435"/>
    </location>
</feature>
<sequence>MNPEPMRPDAMRRLLTACLATVLSMLPLAARADDALLVIRPARVWTAEEEEAPHAGWAVLVQGDHIQAVGPEASLGAPAGVPVLDLPGATLLPGLIDLHSHLFLHPYNEASWDDQVLRESLSYRTLRAGRQATATLMAGFTTLRDLGTEGAGYADVGLKKAIEDGLVPGPRLFVATRAIVASGAYGPSVTKFREDMDLPQGAEEASGEAAVAAAARSQAARGADWIKFYADYRTGADGGTRPTFSQAEMVALIAAAHDTGRPVAAHAASDEGMRRAVLAGVDTIEHGYGGTDATFKEMAKRGVAYLPTLTAPEATSRYFKGYIPGQTPPTPAMQAAEAAFRRAMKAGVTIGCGSDVGVFAHGENARELVWMVRYGMSPAQALTAATATNARILGQADHLGRIRAGLLADLVAVTGDPTQDIDAVGHVVFVMKGGAVIRKP</sequence>
<dbReference type="InterPro" id="IPR032466">
    <property type="entry name" value="Metal_Hydrolase"/>
</dbReference>
<evidence type="ECO:0000313" key="4">
    <source>
        <dbReference type="Proteomes" id="UP000319859"/>
    </source>
</evidence>
<evidence type="ECO:0000259" key="2">
    <source>
        <dbReference type="Pfam" id="PF01979"/>
    </source>
</evidence>
<proteinExistence type="predicted"/>
<comment type="caution">
    <text evidence="3">The sequence shown here is derived from an EMBL/GenBank/DDBJ whole genome shotgun (WGS) entry which is preliminary data.</text>
</comment>
<dbReference type="AlphaFoldDB" id="A0A560FC05"/>
<accession>A0A560FC05</accession>
<dbReference type="EMBL" id="VITN01000008">
    <property type="protein sequence ID" value="TWB19143.1"/>
    <property type="molecule type" value="Genomic_DNA"/>
</dbReference>
<dbReference type="Proteomes" id="UP000319859">
    <property type="component" value="Unassembled WGS sequence"/>
</dbReference>
<dbReference type="SUPFAM" id="SSF51556">
    <property type="entry name" value="Metallo-dependent hydrolases"/>
    <property type="match status" value="1"/>
</dbReference>
<dbReference type="PANTHER" id="PTHR43135:SF3">
    <property type="entry name" value="ALPHA-D-RIBOSE 1-METHYLPHOSPHONATE 5-TRIPHOSPHATE DIPHOSPHATASE"/>
    <property type="match status" value="1"/>
</dbReference>
<dbReference type="SUPFAM" id="SSF51338">
    <property type="entry name" value="Composite domain of metallo-dependent hydrolases"/>
    <property type="match status" value="1"/>
</dbReference>
<dbReference type="GO" id="GO:0016810">
    <property type="term" value="F:hydrolase activity, acting on carbon-nitrogen (but not peptide) bonds"/>
    <property type="evidence" value="ECO:0007669"/>
    <property type="project" value="InterPro"/>
</dbReference>
<dbReference type="InterPro" id="IPR057744">
    <property type="entry name" value="OTAase-like"/>
</dbReference>